<accession>A0A7W8QSQ8</accession>
<evidence type="ECO:0000256" key="1">
    <source>
        <dbReference type="SAM" id="MobiDB-lite"/>
    </source>
</evidence>
<keyword evidence="4" id="KW-1185">Reference proteome</keyword>
<feature type="compositionally biased region" description="Low complexity" evidence="1">
    <location>
        <begin position="83"/>
        <end position="95"/>
    </location>
</feature>
<evidence type="ECO:0000259" key="2">
    <source>
        <dbReference type="SMART" id="SM00834"/>
    </source>
</evidence>
<organism evidence="3 4">
    <name type="scientific">Nocardiopsis composta</name>
    <dbReference type="NCBI Taxonomy" id="157465"/>
    <lineage>
        <taxon>Bacteria</taxon>
        <taxon>Bacillati</taxon>
        <taxon>Actinomycetota</taxon>
        <taxon>Actinomycetes</taxon>
        <taxon>Streptosporangiales</taxon>
        <taxon>Nocardiopsidaceae</taxon>
        <taxon>Nocardiopsis</taxon>
    </lineage>
</organism>
<dbReference type="SMART" id="SM00834">
    <property type="entry name" value="CxxC_CXXC_SSSS"/>
    <property type="match status" value="1"/>
</dbReference>
<dbReference type="Pfam" id="PF09723">
    <property type="entry name" value="Zn_ribbon_8"/>
    <property type="match status" value="1"/>
</dbReference>
<proteinExistence type="predicted"/>
<dbReference type="InterPro" id="IPR013429">
    <property type="entry name" value="Regulatory_FmdB_Zinc_ribbon"/>
</dbReference>
<reference evidence="3 4" key="1">
    <citation type="submission" date="2020-08" db="EMBL/GenBank/DDBJ databases">
        <title>Sequencing the genomes of 1000 actinobacteria strains.</title>
        <authorList>
            <person name="Klenk H.-P."/>
        </authorList>
    </citation>
    <scope>NUCLEOTIDE SEQUENCE [LARGE SCALE GENOMIC DNA]</scope>
    <source>
        <strain evidence="3 4">DSM 44551</strain>
    </source>
</reference>
<dbReference type="RefSeq" id="WP_184399074.1">
    <property type="nucleotide sequence ID" value="NZ_BAAAJD010000062.1"/>
</dbReference>
<dbReference type="EMBL" id="JACHDB010000002">
    <property type="protein sequence ID" value="MBB5435898.1"/>
    <property type="molecule type" value="Genomic_DNA"/>
</dbReference>
<protein>
    <submittedName>
        <fullName evidence="3">Putative FmdB family regulatory protein</fullName>
    </submittedName>
</protein>
<comment type="caution">
    <text evidence="3">The sequence shown here is derived from an EMBL/GenBank/DDBJ whole genome shotgun (WGS) entry which is preliminary data.</text>
</comment>
<dbReference type="AlphaFoldDB" id="A0A7W8QSQ8"/>
<sequence>MTLYRYRCDACGPFDARYPMGAAPRERECRGCGAAARRVFTAPGLAAPRTAVSRLRDAAEASAHEPAVVRRSPEPDRRPRPAAPADPRWARLPRP</sequence>
<dbReference type="NCBIfam" id="TIGR02605">
    <property type="entry name" value="CxxC_CxxC_SSSS"/>
    <property type="match status" value="1"/>
</dbReference>
<name>A0A7W8QSQ8_9ACTN</name>
<feature type="domain" description="Putative regulatory protein FmdB zinc ribbon" evidence="2">
    <location>
        <begin position="1"/>
        <end position="41"/>
    </location>
</feature>
<evidence type="ECO:0000313" key="3">
    <source>
        <dbReference type="EMBL" id="MBB5435898.1"/>
    </source>
</evidence>
<feature type="compositionally biased region" description="Basic and acidic residues" evidence="1">
    <location>
        <begin position="56"/>
        <end position="79"/>
    </location>
</feature>
<evidence type="ECO:0000313" key="4">
    <source>
        <dbReference type="Proteomes" id="UP000572635"/>
    </source>
</evidence>
<gene>
    <name evidence="3" type="ORF">HDA36_006046</name>
</gene>
<feature type="region of interest" description="Disordered" evidence="1">
    <location>
        <begin position="56"/>
        <end position="95"/>
    </location>
</feature>
<dbReference type="Proteomes" id="UP000572635">
    <property type="component" value="Unassembled WGS sequence"/>
</dbReference>